<dbReference type="PROSITE" id="PS50144">
    <property type="entry name" value="MATH"/>
    <property type="match status" value="1"/>
</dbReference>
<dbReference type="Pfam" id="PF22486">
    <property type="entry name" value="MATH_2"/>
    <property type="match status" value="1"/>
</dbReference>
<feature type="non-terminal residue" evidence="2">
    <location>
        <position position="1"/>
    </location>
</feature>
<keyword evidence="3" id="KW-1185">Reference proteome</keyword>
<name>A0A9Q0M4F1_BLOTA</name>
<gene>
    <name evidence="2" type="ORF">RDWZM_004798</name>
</gene>
<accession>A0A9Q0M4F1</accession>
<evidence type="ECO:0000313" key="3">
    <source>
        <dbReference type="Proteomes" id="UP001142055"/>
    </source>
</evidence>
<dbReference type="CDD" id="cd00121">
    <property type="entry name" value="MATH"/>
    <property type="match status" value="1"/>
</dbReference>
<proteinExistence type="predicted"/>
<feature type="domain" description="MATH" evidence="1">
    <location>
        <begin position="30"/>
        <end position="184"/>
    </location>
</feature>
<dbReference type="Gene3D" id="2.60.210.10">
    <property type="entry name" value="Apoptosis, Tumor Necrosis Factor Receptor Associated Protein 2, Chain A"/>
    <property type="match status" value="1"/>
</dbReference>
<sequence length="276" mass="32063">MNSSQTLPMNYDNDEFDALKSTNRSITTIQCDQLWTIERFSSIQPSPMNNNNPGDDDGSIESEWFGAPHDQFVDEKQNPEDLFQFSIRLVPKHCEDDDCFVSMYLQLHLMEKSKLKFVKKAINYRLSIVDPFDSMKPLYYKEGEAKFDQLIKCWGHPRFIRRDQLLMFEDQYVFKDRLTIHCWVSYCNELSPIITTPQFDCKLSYEQPIVESVTSIASTPSSTGSLQSITFNDLHHRSSSSRQRSFDVIGKLFKRLSSNGKHFNHKSDTIHLPSFG</sequence>
<dbReference type="InterPro" id="IPR008974">
    <property type="entry name" value="TRAF-like"/>
</dbReference>
<comment type="caution">
    <text evidence="2">The sequence shown here is derived from an EMBL/GenBank/DDBJ whole genome shotgun (WGS) entry which is preliminary data.</text>
</comment>
<dbReference type="SUPFAM" id="SSF49599">
    <property type="entry name" value="TRAF domain-like"/>
    <property type="match status" value="1"/>
</dbReference>
<evidence type="ECO:0000313" key="2">
    <source>
        <dbReference type="EMBL" id="KAJ6218986.1"/>
    </source>
</evidence>
<dbReference type="EMBL" id="JAPWDV010000002">
    <property type="protein sequence ID" value="KAJ6218986.1"/>
    <property type="molecule type" value="Genomic_DNA"/>
</dbReference>
<organism evidence="2 3">
    <name type="scientific">Blomia tropicalis</name>
    <name type="common">Mite</name>
    <dbReference type="NCBI Taxonomy" id="40697"/>
    <lineage>
        <taxon>Eukaryota</taxon>
        <taxon>Metazoa</taxon>
        <taxon>Ecdysozoa</taxon>
        <taxon>Arthropoda</taxon>
        <taxon>Chelicerata</taxon>
        <taxon>Arachnida</taxon>
        <taxon>Acari</taxon>
        <taxon>Acariformes</taxon>
        <taxon>Sarcoptiformes</taxon>
        <taxon>Astigmata</taxon>
        <taxon>Glycyphagoidea</taxon>
        <taxon>Echimyopodidae</taxon>
        <taxon>Blomia</taxon>
    </lineage>
</organism>
<reference evidence="2" key="1">
    <citation type="submission" date="2022-12" db="EMBL/GenBank/DDBJ databases">
        <title>Genome assemblies of Blomia tropicalis.</title>
        <authorList>
            <person name="Cui Y."/>
        </authorList>
    </citation>
    <scope>NUCLEOTIDE SEQUENCE</scope>
    <source>
        <tissue evidence="2">Adult mites</tissue>
    </source>
</reference>
<protein>
    <recommendedName>
        <fullName evidence="1">MATH domain-containing protein</fullName>
    </recommendedName>
</protein>
<dbReference type="Proteomes" id="UP001142055">
    <property type="component" value="Chromosome 2"/>
</dbReference>
<dbReference type="InterPro" id="IPR002083">
    <property type="entry name" value="MATH/TRAF_dom"/>
</dbReference>
<evidence type="ECO:0000259" key="1">
    <source>
        <dbReference type="PROSITE" id="PS50144"/>
    </source>
</evidence>
<dbReference type="AlphaFoldDB" id="A0A9Q0M4F1"/>